<evidence type="ECO:0000313" key="2">
    <source>
        <dbReference type="EMBL" id="KAI3908384.1"/>
    </source>
</evidence>
<sequence length="127" mass="14042">PKVNLPSAMSKCAGLHELISKIYPGIEEMSKPTAEYMTERTILSPRNDEVSKINKIVLEMYNGESHTFLATYKQEQINGESSTGTTYMSETLNQQNSSGLPPFKLELKVGCPIMLLCNLAPRSGLCN</sequence>
<evidence type="ECO:0000259" key="1">
    <source>
        <dbReference type="Pfam" id="PF21530"/>
    </source>
</evidence>
<feature type="domain" description="DNA helicase Pif1-like 2B" evidence="1">
    <location>
        <begin position="91"/>
        <end position="127"/>
    </location>
</feature>
<name>A0AAD4SK25_9MAGN</name>
<comment type="caution">
    <text evidence="2">The sequence shown here is derived from an EMBL/GenBank/DDBJ whole genome shotgun (WGS) entry which is preliminary data.</text>
</comment>
<protein>
    <recommendedName>
        <fullName evidence="1">DNA helicase Pif1-like 2B domain-containing protein</fullName>
    </recommendedName>
</protein>
<accession>A0AAD4SK25</accession>
<feature type="non-terminal residue" evidence="2">
    <location>
        <position position="1"/>
    </location>
</feature>
<dbReference type="PANTHER" id="PTHR10492">
    <property type="match status" value="1"/>
</dbReference>
<dbReference type="Pfam" id="PF21530">
    <property type="entry name" value="Pif1_2B_dom"/>
    <property type="match status" value="1"/>
</dbReference>
<dbReference type="InterPro" id="IPR049163">
    <property type="entry name" value="Pif1-like_2B_dom"/>
</dbReference>
<reference evidence="2" key="1">
    <citation type="submission" date="2022-04" db="EMBL/GenBank/DDBJ databases">
        <title>A functionally conserved STORR gene fusion in Papaver species that diverged 16.8 million years ago.</title>
        <authorList>
            <person name="Catania T."/>
        </authorList>
    </citation>
    <scope>NUCLEOTIDE SEQUENCE</scope>
    <source>
        <strain evidence="2">S-188037</strain>
    </source>
</reference>
<gene>
    <name evidence="2" type="ORF">MKW98_012479</name>
</gene>
<evidence type="ECO:0000313" key="3">
    <source>
        <dbReference type="Proteomes" id="UP001202328"/>
    </source>
</evidence>
<dbReference type="Proteomes" id="UP001202328">
    <property type="component" value="Unassembled WGS sequence"/>
</dbReference>
<organism evidence="2 3">
    <name type="scientific">Papaver atlanticum</name>
    <dbReference type="NCBI Taxonomy" id="357466"/>
    <lineage>
        <taxon>Eukaryota</taxon>
        <taxon>Viridiplantae</taxon>
        <taxon>Streptophyta</taxon>
        <taxon>Embryophyta</taxon>
        <taxon>Tracheophyta</taxon>
        <taxon>Spermatophyta</taxon>
        <taxon>Magnoliopsida</taxon>
        <taxon>Ranunculales</taxon>
        <taxon>Papaveraceae</taxon>
        <taxon>Papaveroideae</taxon>
        <taxon>Papaver</taxon>
    </lineage>
</organism>
<dbReference type="AlphaFoldDB" id="A0AAD4SK25"/>
<feature type="non-terminal residue" evidence="2">
    <location>
        <position position="127"/>
    </location>
</feature>
<proteinExistence type="predicted"/>
<keyword evidence="3" id="KW-1185">Reference proteome</keyword>
<dbReference type="EMBL" id="JAJJMB010010504">
    <property type="protein sequence ID" value="KAI3908384.1"/>
    <property type="molecule type" value="Genomic_DNA"/>
</dbReference>